<dbReference type="Gene3D" id="3.90.1150.200">
    <property type="match status" value="1"/>
</dbReference>
<dbReference type="InterPro" id="IPR014922">
    <property type="entry name" value="YdhG-like"/>
</dbReference>
<feature type="domain" description="YdhG-like" evidence="1">
    <location>
        <begin position="20"/>
        <end position="126"/>
    </location>
</feature>
<dbReference type="RefSeq" id="WP_141977857.1">
    <property type="nucleotide sequence ID" value="NZ_VFPP01000001.1"/>
</dbReference>
<dbReference type="OrthoDB" id="9813231at2"/>
<sequence length="145" mass="16283">MARSNAETVEEYLAELPEDRRATVAAVRRVVLDHLPEGYVEGMRWGMITYSVPLEVSGKTYNGQPLGYVSLASQKNYVSLYLMGVHGEREQEFRAEFEATGRKLDMGKSCVRFKRLDDLPLDVIGREVARQGVVEFVAQVRAAQG</sequence>
<protein>
    <submittedName>
        <fullName evidence="2">Uncharacterized protein DUF1801</fullName>
    </submittedName>
</protein>
<comment type="caution">
    <text evidence="2">The sequence shown here is derived from an EMBL/GenBank/DDBJ whole genome shotgun (WGS) entry which is preliminary data.</text>
</comment>
<organism evidence="2 3">
    <name type="scientific">Saccharothrix saharensis</name>
    <dbReference type="NCBI Taxonomy" id="571190"/>
    <lineage>
        <taxon>Bacteria</taxon>
        <taxon>Bacillati</taxon>
        <taxon>Actinomycetota</taxon>
        <taxon>Actinomycetes</taxon>
        <taxon>Pseudonocardiales</taxon>
        <taxon>Pseudonocardiaceae</taxon>
        <taxon>Saccharothrix</taxon>
    </lineage>
</organism>
<evidence type="ECO:0000313" key="2">
    <source>
        <dbReference type="EMBL" id="TQM80085.1"/>
    </source>
</evidence>
<reference evidence="2 3" key="1">
    <citation type="submission" date="2019-06" db="EMBL/GenBank/DDBJ databases">
        <title>Sequencing the genomes of 1000 actinobacteria strains.</title>
        <authorList>
            <person name="Klenk H.-P."/>
        </authorList>
    </citation>
    <scope>NUCLEOTIDE SEQUENCE [LARGE SCALE GENOMIC DNA]</scope>
    <source>
        <strain evidence="2 3">DSM 45456</strain>
    </source>
</reference>
<evidence type="ECO:0000259" key="1">
    <source>
        <dbReference type="Pfam" id="PF08818"/>
    </source>
</evidence>
<dbReference type="AlphaFoldDB" id="A0A543JB67"/>
<proteinExistence type="predicted"/>
<name>A0A543JB67_9PSEU</name>
<gene>
    <name evidence="2" type="ORF">FHX81_2408</name>
</gene>
<dbReference type="SUPFAM" id="SSF159888">
    <property type="entry name" value="YdhG-like"/>
    <property type="match status" value="1"/>
</dbReference>
<dbReference type="Proteomes" id="UP000316628">
    <property type="component" value="Unassembled WGS sequence"/>
</dbReference>
<dbReference type="EMBL" id="VFPP01000001">
    <property type="protein sequence ID" value="TQM80085.1"/>
    <property type="molecule type" value="Genomic_DNA"/>
</dbReference>
<dbReference type="Pfam" id="PF08818">
    <property type="entry name" value="DUF1801"/>
    <property type="match status" value="1"/>
</dbReference>
<keyword evidence="3" id="KW-1185">Reference proteome</keyword>
<accession>A0A543JB67</accession>
<evidence type="ECO:0000313" key="3">
    <source>
        <dbReference type="Proteomes" id="UP000316628"/>
    </source>
</evidence>